<dbReference type="AlphaFoldDB" id="A0A146GEE4"/>
<proteinExistence type="inferred from homology"/>
<gene>
    <name evidence="9" type="ORF">TSACC_3569</name>
</gene>
<feature type="domain" description="Threonine/serine exporter-like N-terminal" evidence="8">
    <location>
        <begin position="19"/>
        <end position="260"/>
    </location>
</feature>
<dbReference type="OrthoDB" id="9813917at2"/>
<protein>
    <recommendedName>
        <fullName evidence="8">Threonine/serine exporter-like N-terminal domain-containing protein</fullName>
    </recommendedName>
</protein>
<evidence type="ECO:0000256" key="3">
    <source>
        <dbReference type="ARBA" id="ARBA00022692"/>
    </source>
</evidence>
<evidence type="ECO:0000313" key="9">
    <source>
        <dbReference type="EMBL" id="GAT35502.1"/>
    </source>
</evidence>
<evidence type="ECO:0000256" key="4">
    <source>
        <dbReference type="ARBA" id="ARBA00022989"/>
    </source>
</evidence>
<comment type="caution">
    <text evidence="9">The sequence shown here is derived from an EMBL/GenBank/DDBJ whole genome shotgun (WGS) entry which is preliminary data.</text>
</comment>
<keyword evidence="3 7" id="KW-0812">Transmembrane</keyword>
<evidence type="ECO:0000256" key="1">
    <source>
        <dbReference type="ARBA" id="ARBA00004651"/>
    </source>
</evidence>
<dbReference type="Pfam" id="PF06738">
    <property type="entry name" value="ThrE"/>
    <property type="match status" value="1"/>
</dbReference>
<keyword evidence="2" id="KW-1003">Cell membrane</keyword>
<comment type="similarity">
    <text evidence="6">Belongs to the ThrE exporter (TC 2.A.79) family.</text>
</comment>
<reference evidence="10" key="1">
    <citation type="journal article" date="2017" name="Genome Announc.">
        <title>Draft Genome Sequence of Terrimicrobium sacchariphilum NM-5T, a Facultative Anaerobic Soil Bacterium of the Class Spartobacteria.</title>
        <authorList>
            <person name="Qiu Y.L."/>
            <person name="Tourlousse D.M."/>
            <person name="Matsuura N."/>
            <person name="Ohashi A."/>
            <person name="Sekiguchi Y."/>
        </authorList>
    </citation>
    <scope>NUCLEOTIDE SEQUENCE [LARGE SCALE GENOMIC DNA]</scope>
    <source>
        <strain evidence="10">NM-5</strain>
    </source>
</reference>
<evidence type="ECO:0000256" key="7">
    <source>
        <dbReference type="SAM" id="Phobius"/>
    </source>
</evidence>
<sequence>MAVTDSAINPPPLADIARLTTAIGRGLMQAGATTDVVHSSIIDAAKGLGCTDAEVYAQHAALIVTLRRGSESYTHMGKVGEHGTNLRIASSLRKLVEHIQDGTLDLAAAKRVLKDVPTTTRKYPVWVVALATGLACAGFGRLILSDWRVEWMVFIPTCLGTAVGQWLRHTMLHKHLNFYMMVTSVAFTSAFIAGLGSRLVHSSKWELATVAATLLLVPGTAMFNAQLDILHGKPSLAAARVVRIMFILLFLSLGLILAQRIISLIPLP</sequence>
<keyword evidence="5 7" id="KW-0472">Membrane</keyword>
<evidence type="ECO:0000256" key="2">
    <source>
        <dbReference type="ARBA" id="ARBA00022475"/>
    </source>
</evidence>
<dbReference type="InParanoid" id="A0A146GEE4"/>
<feature type="transmembrane region" description="Helical" evidence="7">
    <location>
        <begin position="207"/>
        <end position="229"/>
    </location>
</feature>
<dbReference type="RefSeq" id="WP_075081304.1">
    <property type="nucleotide sequence ID" value="NZ_BDCO01000003.1"/>
</dbReference>
<evidence type="ECO:0000256" key="6">
    <source>
        <dbReference type="ARBA" id="ARBA00034125"/>
    </source>
</evidence>
<dbReference type="Proteomes" id="UP000076023">
    <property type="component" value="Unassembled WGS sequence"/>
</dbReference>
<dbReference type="GO" id="GO:0005886">
    <property type="term" value="C:plasma membrane"/>
    <property type="evidence" value="ECO:0007669"/>
    <property type="project" value="UniProtKB-SubCell"/>
</dbReference>
<keyword evidence="10" id="KW-1185">Reference proteome</keyword>
<dbReference type="InterPro" id="IPR010619">
    <property type="entry name" value="ThrE-like_N"/>
</dbReference>
<dbReference type="GO" id="GO:0022857">
    <property type="term" value="F:transmembrane transporter activity"/>
    <property type="evidence" value="ECO:0007669"/>
    <property type="project" value="InterPro"/>
</dbReference>
<feature type="transmembrane region" description="Helical" evidence="7">
    <location>
        <begin position="241"/>
        <end position="262"/>
    </location>
</feature>
<dbReference type="GO" id="GO:0015744">
    <property type="term" value="P:succinate transport"/>
    <property type="evidence" value="ECO:0007669"/>
    <property type="project" value="TreeGrafter"/>
</dbReference>
<dbReference type="EMBL" id="BDCO01000003">
    <property type="protein sequence ID" value="GAT35502.1"/>
    <property type="molecule type" value="Genomic_DNA"/>
</dbReference>
<dbReference type="PANTHER" id="PTHR34390">
    <property type="entry name" value="UPF0442 PROTEIN YJJB-RELATED"/>
    <property type="match status" value="1"/>
</dbReference>
<evidence type="ECO:0000256" key="5">
    <source>
        <dbReference type="ARBA" id="ARBA00023136"/>
    </source>
</evidence>
<name>A0A146GEE4_TERSA</name>
<evidence type="ECO:0000313" key="10">
    <source>
        <dbReference type="Proteomes" id="UP000076023"/>
    </source>
</evidence>
<comment type="subcellular location">
    <subcellularLocation>
        <location evidence="1">Cell membrane</location>
        <topology evidence="1">Multi-pass membrane protein</topology>
    </subcellularLocation>
</comment>
<evidence type="ECO:0000259" key="8">
    <source>
        <dbReference type="Pfam" id="PF06738"/>
    </source>
</evidence>
<organism evidence="9 10">
    <name type="scientific">Terrimicrobium sacchariphilum</name>
    <dbReference type="NCBI Taxonomy" id="690879"/>
    <lineage>
        <taxon>Bacteria</taxon>
        <taxon>Pseudomonadati</taxon>
        <taxon>Verrucomicrobiota</taxon>
        <taxon>Terrimicrobiia</taxon>
        <taxon>Terrimicrobiales</taxon>
        <taxon>Terrimicrobiaceae</taxon>
        <taxon>Terrimicrobium</taxon>
    </lineage>
</organism>
<dbReference type="InterPro" id="IPR050539">
    <property type="entry name" value="ThrE_Dicarb/AminoAcid_Exp"/>
</dbReference>
<keyword evidence="4 7" id="KW-1133">Transmembrane helix</keyword>
<dbReference type="PANTHER" id="PTHR34390:SF2">
    <property type="entry name" value="SUCCINATE TRANSPORTER SUBUNIT YJJP-RELATED"/>
    <property type="match status" value="1"/>
</dbReference>
<feature type="transmembrane region" description="Helical" evidence="7">
    <location>
        <begin position="176"/>
        <end position="195"/>
    </location>
</feature>
<dbReference type="STRING" id="690879.TSACC_3569"/>
<accession>A0A146GEE4</accession>
<feature type="transmembrane region" description="Helical" evidence="7">
    <location>
        <begin position="123"/>
        <end position="143"/>
    </location>
</feature>